<accession>A0A9Q3Z5N3</accession>
<dbReference type="InterPro" id="IPR035992">
    <property type="entry name" value="Ricin_B-like_lectins"/>
</dbReference>
<dbReference type="SUPFAM" id="SSF50370">
    <property type="entry name" value="Ricin B-like lectins"/>
    <property type="match status" value="2"/>
</dbReference>
<reference evidence="2" key="1">
    <citation type="submission" date="2021-12" db="EMBL/GenBank/DDBJ databases">
        <authorList>
            <person name="Lee J.-H."/>
            <person name="Kim S.-B."/>
        </authorList>
    </citation>
    <scope>NUCLEOTIDE SEQUENCE</scope>
    <source>
        <strain evidence="2">NR30</strain>
    </source>
</reference>
<dbReference type="EMBL" id="JAJSBI010000004">
    <property type="protein sequence ID" value="MCD9874319.1"/>
    <property type="molecule type" value="Genomic_DNA"/>
</dbReference>
<dbReference type="Proteomes" id="UP001108029">
    <property type="component" value="Unassembled WGS sequence"/>
</dbReference>
<gene>
    <name evidence="2" type="ORF">LJ657_11630</name>
</gene>
<evidence type="ECO:0000313" key="3">
    <source>
        <dbReference type="Proteomes" id="UP001108029"/>
    </source>
</evidence>
<feature type="signal peptide" evidence="1">
    <location>
        <begin position="1"/>
        <end position="17"/>
    </location>
</feature>
<evidence type="ECO:0000313" key="2">
    <source>
        <dbReference type="EMBL" id="MCD9874319.1"/>
    </source>
</evidence>
<evidence type="ECO:0008006" key="4">
    <source>
        <dbReference type="Google" id="ProtNLM"/>
    </source>
</evidence>
<proteinExistence type="predicted"/>
<dbReference type="PROSITE" id="PS50231">
    <property type="entry name" value="RICIN_B_LECTIN"/>
    <property type="match status" value="1"/>
</dbReference>
<sequence length="395" mass="42182">MAALAVLAGLAVQPGLAGLGAEPAGDSYPWHQDTTAEQLRQDQCLMADVLRLGGTSMTTTAQDGLNKTPGQLHTLANREHWQDTALSTAYDKDKAQAAQDRDTINALRDAWQKPLNGLDTPAGFTETGFHWPPGTSNDGQQSFYEQTGLTKWISDRFWKNEEDFYKDSTPATDAATLKAVDALGTPRYGSDPDPGLPRDERDRALAEQDAFTWMHGGLGRSAGADDARIFLASGGFPRTAPQPDSAEFRIAVEDLKSRYASCAWRNPIDPDSVLGDVTSTAATEWQQEIASQATQRNQILTADKDAVAALASGSKTLGDLLGQSWVADRLARWQDFWSAGGTGTVGDAPTVIEVHAAQGKCLDVEGAKKDSGTPVQLYTCNGSAAQPARPATGST</sequence>
<name>A0A9Q3Z5N3_9ACTN</name>
<dbReference type="AlphaFoldDB" id="A0A9Q3Z5N3"/>
<keyword evidence="3" id="KW-1185">Reference proteome</keyword>
<comment type="caution">
    <text evidence="2">The sequence shown here is derived from an EMBL/GenBank/DDBJ whole genome shotgun (WGS) entry which is preliminary data.</text>
</comment>
<keyword evidence="1" id="KW-0732">Signal</keyword>
<protein>
    <recommendedName>
        <fullName evidence="4">Ricin B lectin domain-containing protein</fullName>
    </recommendedName>
</protein>
<dbReference type="RefSeq" id="WP_232648364.1">
    <property type="nucleotide sequence ID" value="NZ_JAJSBI010000004.1"/>
</dbReference>
<dbReference type="Gene3D" id="2.80.10.50">
    <property type="match status" value="1"/>
</dbReference>
<feature type="chain" id="PRO_5040142199" description="Ricin B lectin domain-containing protein" evidence="1">
    <location>
        <begin position="18"/>
        <end position="395"/>
    </location>
</feature>
<evidence type="ECO:0000256" key="1">
    <source>
        <dbReference type="SAM" id="SignalP"/>
    </source>
</evidence>
<organism evidence="2 3">
    <name type="scientific">Streptomyces guryensis</name>
    <dbReference type="NCBI Taxonomy" id="2886947"/>
    <lineage>
        <taxon>Bacteria</taxon>
        <taxon>Bacillati</taxon>
        <taxon>Actinomycetota</taxon>
        <taxon>Actinomycetes</taxon>
        <taxon>Kitasatosporales</taxon>
        <taxon>Streptomycetaceae</taxon>
        <taxon>Streptomyces</taxon>
    </lineage>
</organism>